<feature type="transmembrane region" description="Helical" evidence="1">
    <location>
        <begin position="59"/>
        <end position="79"/>
    </location>
</feature>
<evidence type="ECO:0000313" key="3">
    <source>
        <dbReference type="Proteomes" id="UP000250434"/>
    </source>
</evidence>
<dbReference type="EMBL" id="CP015163">
    <property type="protein sequence ID" value="AXB46961.1"/>
    <property type="molecule type" value="Genomic_DNA"/>
</dbReference>
<keyword evidence="1" id="KW-0472">Membrane</keyword>
<dbReference type="RefSeq" id="WP_113696020.1">
    <property type="nucleotide sequence ID" value="NZ_CP015163.1"/>
</dbReference>
<protein>
    <submittedName>
        <fullName evidence="2">Uncharacterized protein</fullName>
    </submittedName>
</protein>
<name>A0A344LFY7_9PSEU</name>
<reference evidence="2 3" key="1">
    <citation type="submission" date="2016-04" db="EMBL/GenBank/DDBJ databases">
        <title>Complete genome sequence and analysis of deep-sea sediment isolate, Amycolatopsis sp. WP1.</title>
        <authorList>
            <person name="Wang H."/>
            <person name="Chen S."/>
            <person name="Wu Q."/>
        </authorList>
    </citation>
    <scope>NUCLEOTIDE SEQUENCE [LARGE SCALE GENOMIC DNA]</scope>
    <source>
        <strain evidence="2 3">WP1</strain>
    </source>
</reference>
<sequence length="304" mass="33424">MGANAEIRKIVARRLTPVLGDLELVVHRFGYLRTLSGAITVLTVSGVLGQVLGVTWLRVFFATAAAVLFVLAGLISFAGTEKLRSRKAIAEGLLHKYADALRNDSPLAIRAWHQEVVIETNGDAHVTRKLVLESAPDELPRYISVNMVYYGNDELTERRRRQVVCTALHAGPEDTSTGTRATATSAWGLSSNGKPKLEVYVHLGDVVEAGDLITVGWQWPKFSADLMNGHAPESFDVLFTKKVGRFEHRVVFRDAGRGQRMKIVNRGASNLDKQRVGHDLVVTFSAVDPELGKRFGFVADYSAE</sequence>
<accession>A0A344LFY7</accession>
<keyword evidence="3" id="KW-1185">Reference proteome</keyword>
<evidence type="ECO:0000313" key="2">
    <source>
        <dbReference type="EMBL" id="AXB46961.1"/>
    </source>
</evidence>
<dbReference type="AlphaFoldDB" id="A0A344LFY7"/>
<proteinExistence type="predicted"/>
<gene>
    <name evidence="2" type="ORF">A4R43_34690</name>
</gene>
<dbReference type="KEGG" id="aab:A4R43_34690"/>
<dbReference type="OrthoDB" id="3676177at2"/>
<dbReference type="Proteomes" id="UP000250434">
    <property type="component" value="Chromosome"/>
</dbReference>
<keyword evidence="1" id="KW-1133">Transmembrane helix</keyword>
<keyword evidence="1" id="KW-0812">Transmembrane</keyword>
<organism evidence="2 3">
    <name type="scientific">Amycolatopsis albispora</name>
    <dbReference type="NCBI Taxonomy" id="1804986"/>
    <lineage>
        <taxon>Bacteria</taxon>
        <taxon>Bacillati</taxon>
        <taxon>Actinomycetota</taxon>
        <taxon>Actinomycetes</taxon>
        <taxon>Pseudonocardiales</taxon>
        <taxon>Pseudonocardiaceae</taxon>
        <taxon>Amycolatopsis</taxon>
    </lineage>
</organism>
<feature type="transmembrane region" description="Helical" evidence="1">
    <location>
        <begin position="31"/>
        <end position="53"/>
    </location>
</feature>
<evidence type="ECO:0000256" key="1">
    <source>
        <dbReference type="SAM" id="Phobius"/>
    </source>
</evidence>